<feature type="region of interest" description="Disordered" evidence="1">
    <location>
        <begin position="32"/>
        <end position="87"/>
    </location>
</feature>
<keyword evidence="2" id="KW-0732">Signal</keyword>
<evidence type="ECO:0008006" key="5">
    <source>
        <dbReference type="Google" id="ProtNLM"/>
    </source>
</evidence>
<feature type="compositionally biased region" description="Polar residues" evidence="1">
    <location>
        <begin position="32"/>
        <end position="71"/>
    </location>
</feature>
<dbReference type="Proteomes" id="UP000218181">
    <property type="component" value="Unassembled WGS sequence"/>
</dbReference>
<evidence type="ECO:0000313" key="3">
    <source>
        <dbReference type="EMBL" id="PCS01327.1"/>
    </source>
</evidence>
<feature type="chain" id="PRO_5038859234" description="Lipoprotein" evidence="2">
    <location>
        <begin position="28"/>
        <end position="223"/>
    </location>
</feature>
<evidence type="ECO:0000256" key="1">
    <source>
        <dbReference type="SAM" id="MobiDB-lite"/>
    </source>
</evidence>
<accession>A0A2A5RPG4</accession>
<dbReference type="EMBL" id="JXJU01000001">
    <property type="protein sequence ID" value="PCS01327.1"/>
    <property type="molecule type" value="Genomic_DNA"/>
</dbReference>
<evidence type="ECO:0000256" key="2">
    <source>
        <dbReference type="SAM" id="SignalP"/>
    </source>
</evidence>
<keyword evidence="4" id="KW-1185">Reference proteome</keyword>
<proteinExistence type="predicted"/>
<comment type="caution">
    <text evidence="3">The sequence shown here is derived from an EMBL/GenBank/DDBJ whole genome shotgun (WGS) entry which is preliminary data.</text>
</comment>
<name>A0A2A5RPG4_9LACT</name>
<feature type="compositionally biased region" description="Low complexity" evidence="1">
    <location>
        <begin position="77"/>
        <end position="87"/>
    </location>
</feature>
<organism evidence="3 4">
    <name type="scientific">Lactococcus fujiensis JCM 16395</name>
    <dbReference type="NCBI Taxonomy" id="1291764"/>
    <lineage>
        <taxon>Bacteria</taxon>
        <taxon>Bacillati</taxon>
        <taxon>Bacillota</taxon>
        <taxon>Bacilli</taxon>
        <taxon>Lactobacillales</taxon>
        <taxon>Streptococcaceae</taxon>
        <taxon>Lactococcus</taxon>
    </lineage>
</organism>
<reference evidence="3 4" key="1">
    <citation type="submission" date="2014-12" db="EMBL/GenBank/DDBJ databases">
        <title>Draft genome sequences of 10 type strains of Lactococcus.</title>
        <authorList>
            <person name="Sun Z."/>
            <person name="Zhong Z."/>
            <person name="Liu W."/>
            <person name="Zhang W."/>
            <person name="Zhang H."/>
        </authorList>
    </citation>
    <scope>NUCLEOTIDE SEQUENCE [LARGE SCALE GENOMIC DNA]</scope>
    <source>
        <strain evidence="3 4">JCM 16395</strain>
    </source>
</reference>
<feature type="signal peptide" evidence="2">
    <location>
        <begin position="1"/>
        <end position="27"/>
    </location>
</feature>
<evidence type="ECO:0000313" key="4">
    <source>
        <dbReference type="Proteomes" id="UP000218181"/>
    </source>
</evidence>
<protein>
    <recommendedName>
        <fullName evidence="5">Lipoprotein</fullName>
    </recommendedName>
</protein>
<sequence length="223" mass="24056">MSGGIIMKKINFIIVGISLLLSLTACSSTNSESKTSEVTVSQSKAPNGSASTKVNSSEEASSSQKIGQSSTRKTEGSTPAASSSQTSSTTLNFDKLSVNDKNKLYAAWLQNALGQFSVYNPELNTTYFVNEGQNGTKIYKDGKRIGDSYAGISLARELNSAKFVTDANSVLLYVPGPSSSIDGDWSHLKWILQEQILKTDLISRFYQASLKNQQIVETAQTMP</sequence>
<dbReference type="AlphaFoldDB" id="A0A2A5RPG4"/>
<gene>
    <name evidence="3" type="ORF">RT41_GL000091</name>
</gene>